<dbReference type="InterPro" id="IPR050362">
    <property type="entry name" value="Cation-dep_OMT"/>
</dbReference>
<dbReference type="GO" id="GO:0008757">
    <property type="term" value="F:S-adenosylmethionine-dependent methyltransferase activity"/>
    <property type="evidence" value="ECO:0007669"/>
    <property type="project" value="TreeGrafter"/>
</dbReference>
<dbReference type="PANTHER" id="PTHR10509">
    <property type="entry name" value="O-METHYLTRANSFERASE-RELATED"/>
    <property type="match status" value="1"/>
</dbReference>
<gene>
    <name evidence="6" type="ORF">CDL15_Pgr009941</name>
</gene>
<name>A0A218WU50_PUNGR</name>
<keyword evidence="3" id="KW-0808">Transferase</keyword>
<dbReference type="GO" id="GO:0032259">
    <property type="term" value="P:methylation"/>
    <property type="evidence" value="ECO:0007669"/>
    <property type="project" value="UniProtKB-KW"/>
</dbReference>
<evidence type="ECO:0000256" key="5">
    <source>
        <dbReference type="ARBA" id="ARBA00023453"/>
    </source>
</evidence>
<dbReference type="InterPro" id="IPR029063">
    <property type="entry name" value="SAM-dependent_MTases_sf"/>
</dbReference>
<dbReference type="Proteomes" id="UP000197138">
    <property type="component" value="Unassembled WGS sequence"/>
</dbReference>
<dbReference type="GO" id="GO:0008171">
    <property type="term" value="F:O-methyltransferase activity"/>
    <property type="evidence" value="ECO:0007669"/>
    <property type="project" value="InterPro"/>
</dbReference>
<evidence type="ECO:0000313" key="7">
    <source>
        <dbReference type="Proteomes" id="UP000197138"/>
    </source>
</evidence>
<comment type="cofactor">
    <cofactor evidence="1">
        <name>a divalent metal cation</name>
        <dbReference type="ChEBI" id="CHEBI:60240"/>
    </cofactor>
</comment>
<accession>A0A218WU50</accession>
<dbReference type="Gene3D" id="3.40.50.150">
    <property type="entry name" value="Vaccinia Virus protein VP39"/>
    <property type="match status" value="2"/>
</dbReference>
<protein>
    <submittedName>
        <fullName evidence="6">Uncharacterized protein</fullName>
    </submittedName>
</protein>
<keyword evidence="4" id="KW-0949">S-adenosyl-L-methionine</keyword>
<dbReference type="InterPro" id="IPR002935">
    <property type="entry name" value="SAM_O-MeTrfase"/>
</dbReference>
<dbReference type="PANTHER" id="PTHR10509:SF82">
    <property type="entry name" value="CAFFEOYL-COA O-METHYLTRANSFERASE-LIKE"/>
    <property type="match status" value="1"/>
</dbReference>
<comment type="similarity">
    <text evidence="5">Belongs to the class I-like SAM-binding methyltransferase superfamily. Cation-dependent O-methyltransferase family.</text>
</comment>
<evidence type="ECO:0000256" key="1">
    <source>
        <dbReference type="ARBA" id="ARBA00001968"/>
    </source>
</evidence>
<proteinExistence type="inferred from homology"/>
<comment type="caution">
    <text evidence="6">The sequence shown here is derived from an EMBL/GenBank/DDBJ whole genome shotgun (WGS) entry which is preliminary data.</text>
</comment>
<sequence length="223" mass="25228">MMFESFFEVTARLLWCSIHLMRIALLVEYILETSVYPREAELLKELRDATAHHPQAYLSTSPDVGQFLELLLKLTNAKKTIELGVFTGYSLLVTALSIPKDGKRANVENKIEFIESQALPALDLMLKNNEGSFDFAFVDADKANLKNYHERLMRLVRVGGLMVYDNTLWGGTVVLPDPSSIQTTRRHAWQATVDFNKMIAADPRVDISQFAVGDGITVCRRIY</sequence>
<evidence type="ECO:0000313" key="6">
    <source>
        <dbReference type="EMBL" id="OWM76295.1"/>
    </source>
</evidence>
<evidence type="ECO:0000256" key="2">
    <source>
        <dbReference type="ARBA" id="ARBA00022603"/>
    </source>
</evidence>
<reference evidence="7" key="1">
    <citation type="journal article" date="2017" name="Plant J.">
        <title>The pomegranate (Punica granatum L.) genome and the genomics of punicalagin biosynthesis.</title>
        <authorList>
            <person name="Qin G."/>
            <person name="Xu C."/>
            <person name="Ming R."/>
            <person name="Tang H."/>
            <person name="Guyot R."/>
            <person name="Kramer E.M."/>
            <person name="Hu Y."/>
            <person name="Yi X."/>
            <person name="Qi Y."/>
            <person name="Xu X."/>
            <person name="Gao Z."/>
            <person name="Pan H."/>
            <person name="Jian J."/>
            <person name="Tian Y."/>
            <person name="Yue Z."/>
            <person name="Xu Y."/>
        </authorList>
    </citation>
    <scope>NUCLEOTIDE SEQUENCE [LARGE SCALE GENOMIC DNA]</scope>
    <source>
        <strain evidence="7">cv. Dabenzi</strain>
    </source>
</reference>
<dbReference type="Pfam" id="PF01596">
    <property type="entry name" value="Methyltransf_3"/>
    <property type="match status" value="1"/>
</dbReference>
<evidence type="ECO:0000256" key="3">
    <source>
        <dbReference type="ARBA" id="ARBA00022679"/>
    </source>
</evidence>
<organism evidence="6 7">
    <name type="scientific">Punica granatum</name>
    <name type="common">Pomegranate</name>
    <dbReference type="NCBI Taxonomy" id="22663"/>
    <lineage>
        <taxon>Eukaryota</taxon>
        <taxon>Viridiplantae</taxon>
        <taxon>Streptophyta</taxon>
        <taxon>Embryophyta</taxon>
        <taxon>Tracheophyta</taxon>
        <taxon>Spermatophyta</taxon>
        <taxon>Magnoliopsida</taxon>
        <taxon>eudicotyledons</taxon>
        <taxon>Gunneridae</taxon>
        <taxon>Pentapetalae</taxon>
        <taxon>rosids</taxon>
        <taxon>malvids</taxon>
        <taxon>Myrtales</taxon>
        <taxon>Lythraceae</taxon>
        <taxon>Punica</taxon>
    </lineage>
</organism>
<dbReference type="PROSITE" id="PS51682">
    <property type="entry name" value="SAM_OMT_I"/>
    <property type="match status" value="1"/>
</dbReference>
<dbReference type="SUPFAM" id="SSF53335">
    <property type="entry name" value="S-adenosyl-L-methionine-dependent methyltransferases"/>
    <property type="match status" value="1"/>
</dbReference>
<dbReference type="EMBL" id="MTKT01003224">
    <property type="protein sequence ID" value="OWM76295.1"/>
    <property type="molecule type" value="Genomic_DNA"/>
</dbReference>
<evidence type="ECO:0000256" key="4">
    <source>
        <dbReference type="ARBA" id="ARBA00022691"/>
    </source>
</evidence>
<keyword evidence="2" id="KW-0489">Methyltransferase</keyword>
<dbReference type="AlphaFoldDB" id="A0A218WU50"/>